<evidence type="ECO:0000256" key="1">
    <source>
        <dbReference type="ARBA" id="ARBA00022801"/>
    </source>
</evidence>
<dbReference type="Proteomes" id="UP000034543">
    <property type="component" value="Unassembled WGS sequence"/>
</dbReference>
<organism evidence="4 5">
    <name type="scientific">Candidatus Gottesmanbacteria bacterium GW2011_GWA1_43_11</name>
    <dbReference type="NCBI Taxonomy" id="1618436"/>
    <lineage>
        <taxon>Bacteria</taxon>
        <taxon>Candidatus Gottesmaniibacteriota</taxon>
    </lineage>
</organism>
<dbReference type="InterPro" id="IPR005754">
    <property type="entry name" value="Sortase"/>
</dbReference>
<feature type="transmembrane region" description="Helical" evidence="3">
    <location>
        <begin position="165"/>
        <end position="184"/>
    </location>
</feature>
<reference evidence="4 5" key="1">
    <citation type="journal article" date="2015" name="Nature">
        <title>rRNA introns, odd ribosomes, and small enigmatic genomes across a large radiation of phyla.</title>
        <authorList>
            <person name="Brown C.T."/>
            <person name="Hug L.A."/>
            <person name="Thomas B.C."/>
            <person name="Sharon I."/>
            <person name="Castelle C.J."/>
            <person name="Singh A."/>
            <person name="Wilkins M.J."/>
            <person name="Williams K.H."/>
            <person name="Banfield J.F."/>
        </authorList>
    </citation>
    <scope>NUCLEOTIDE SEQUENCE [LARGE SCALE GENOMIC DNA]</scope>
</reference>
<name>A0A0G1CEI7_9BACT</name>
<protein>
    <recommendedName>
        <fullName evidence="6">Sortase family protein</fullName>
    </recommendedName>
</protein>
<evidence type="ECO:0008006" key="6">
    <source>
        <dbReference type="Google" id="ProtNLM"/>
    </source>
</evidence>
<accession>A0A0G1CEI7</accession>
<evidence type="ECO:0000256" key="3">
    <source>
        <dbReference type="SAM" id="Phobius"/>
    </source>
</evidence>
<dbReference type="EMBL" id="LCFB01000027">
    <property type="protein sequence ID" value="KKS84090.1"/>
    <property type="molecule type" value="Genomic_DNA"/>
</dbReference>
<dbReference type="SUPFAM" id="SSF63817">
    <property type="entry name" value="Sortase"/>
    <property type="match status" value="1"/>
</dbReference>
<dbReference type="Gene3D" id="2.40.260.10">
    <property type="entry name" value="Sortase"/>
    <property type="match status" value="1"/>
</dbReference>
<dbReference type="STRING" id="1618436.UV59_C0027G0018"/>
<dbReference type="InterPro" id="IPR023365">
    <property type="entry name" value="Sortase_dom-sf"/>
</dbReference>
<gene>
    <name evidence="4" type="ORF">UV59_C0027G0018</name>
</gene>
<dbReference type="Pfam" id="PF04203">
    <property type="entry name" value="Sortase"/>
    <property type="match status" value="1"/>
</dbReference>
<evidence type="ECO:0000313" key="4">
    <source>
        <dbReference type="EMBL" id="KKS84090.1"/>
    </source>
</evidence>
<evidence type="ECO:0000256" key="2">
    <source>
        <dbReference type="SAM" id="MobiDB-lite"/>
    </source>
</evidence>
<dbReference type="NCBIfam" id="TIGR01076">
    <property type="entry name" value="sortase_fam"/>
    <property type="match status" value="1"/>
</dbReference>
<dbReference type="GO" id="GO:0016787">
    <property type="term" value="F:hydrolase activity"/>
    <property type="evidence" value="ECO:0007669"/>
    <property type="project" value="UniProtKB-KW"/>
</dbReference>
<keyword evidence="3" id="KW-0812">Transmembrane</keyword>
<feature type="transmembrane region" description="Helical" evidence="3">
    <location>
        <begin position="79"/>
        <end position="100"/>
    </location>
</feature>
<feature type="region of interest" description="Disordered" evidence="2">
    <location>
        <begin position="23"/>
        <end position="58"/>
    </location>
</feature>
<keyword evidence="1" id="KW-0378">Hydrolase</keyword>
<dbReference type="AlphaFoldDB" id="A0A0G1CEI7"/>
<sequence length="382" mass="42407">MIRQSGILFDQSRSLAPQISGSIRIRTRKRTRPEGQTSEGGSRTVHLKQSRGVNGLDGNSGVGQASEFPFKSWLTRAQIALLPGLRFFLQILLLIGILLLRTLLRSGRNILHAIGDATLRTAFSTGKQLKNLLQQVTTQHRKLLLVPAKRSSIIRLQPIRLFPRLGTLLMCLGTLGFLLTYGPLIQVELGYRLSRAVEPAPVVDSTREVTSEVSKGGFATLVDEKLIGEIPGVPDPQFSLIIPKIHAKSKIIANVNPADETSYLESLKTGVAHAAGTGLPGTDQTIYLFAHSTESPLNVVRFNAVFYLLRELEKEDEVQIYYQGVKHRYFVTRKVIVDPTDTSYLAPVNSEQKERLILQTCWPPGTRLQRLLVFAEKKPVNS</sequence>
<keyword evidence="3" id="KW-1133">Transmembrane helix</keyword>
<proteinExistence type="predicted"/>
<keyword evidence="3" id="KW-0472">Membrane</keyword>
<evidence type="ECO:0000313" key="5">
    <source>
        <dbReference type="Proteomes" id="UP000034543"/>
    </source>
</evidence>
<comment type="caution">
    <text evidence="4">The sequence shown here is derived from an EMBL/GenBank/DDBJ whole genome shotgun (WGS) entry which is preliminary data.</text>
</comment>